<evidence type="ECO:0000313" key="3">
    <source>
        <dbReference type="Proteomes" id="UP000095282"/>
    </source>
</evidence>
<accession>A0A1I7TP19</accession>
<dbReference type="GO" id="GO:0005741">
    <property type="term" value="C:mitochondrial outer membrane"/>
    <property type="evidence" value="ECO:0007669"/>
    <property type="project" value="TreeGrafter"/>
</dbReference>
<name>A0A1I7TP19_9PELO</name>
<keyword evidence="3" id="KW-1185">Reference proteome</keyword>
<evidence type="ECO:0000259" key="2">
    <source>
        <dbReference type="Pfam" id="PF01494"/>
    </source>
</evidence>
<dbReference type="PANTHER" id="PTHR46028:SF1">
    <property type="entry name" value="FAD-BINDING DOMAIN-CONTAINING PROTEIN"/>
    <property type="match status" value="1"/>
</dbReference>
<dbReference type="Proteomes" id="UP000095282">
    <property type="component" value="Unplaced"/>
</dbReference>
<keyword evidence="1" id="KW-0503">Monooxygenase</keyword>
<dbReference type="PRINTS" id="PR00420">
    <property type="entry name" value="RNGMNOXGNASE"/>
</dbReference>
<reference evidence="4" key="1">
    <citation type="submission" date="2016-11" db="UniProtKB">
        <authorList>
            <consortium name="WormBaseParasite"/>
        </authorList>
    </citation>
    <scope>IDENTIFICATION</scope>
</reference>
<dbReference type="WBParaSite" id="Csp11.Scaffold629.g10352.t1">
    <property type="protein sequence ID" value="Csp11.Scaffold629.g10352.t1"/>
    <property type="gene ID" value="Csp11.Scaffold629.g10352"/>
</dbReference>
<evidence type="ECO:0000313" key="4">
    <source>
        <dbReference type="WBParaSite" id="Csp11.Scaffold629.g10352.t1"/>
    </source>
</evidence>
<sequence length="321" mass="36258">MPSVLIAGGGLVGSVNACFFGKRRWNVIVYESRSDPRGKENEKGKSINLALGFRALSTLETLGLKEKVIEMGVAVKEKIRYEERKLPVLEKLRGLNEGDFILTINRHKLCQFLINEAEKYQNVKFNFNTKATIFDTEKHILIVDAVDGQIHAKGDLILACDGAHSSIRRSLLKVSGFGFNQKYIDIGYMDLSLNVHNSSDLKPGIHYSWRTNDLIVVALVNRDQSLTDTFSRNKAQAIISVQCSQHSFFDKLLLMGDSAHAMVPFQGQGVNCGFEDCLVLNETFDELGEDSIKDVIREYSKRRTTETNILNEMEWKTYQQV</sequence>
<organism evidence="3 4">
    <name type="scientific">Caenorhabditis tropicalis</name>
    <dbReference type="NCBI Taxonomy" id="1561998"/>
    <lineage>
        <taxon>Eukaryota</taxon>
        <taxon>Metazoa</taxon>
        <taxon>Ecdysozoa</taxon>
        <taxon>Nematoda</taxon>
        <taxon>Chromadorea</taxon>
        <taxon>Rhabditida</taxon>
        <taxon>Rhabditina</taxon>
        <taxon>Rhabditomorpha</taxon>
        <taxon>Rhabditoidea</taxon>
        <taxon>Rhabditidae</taxon>
        <taxon>Peloderinae</taxon>
        <taxon>Caenorhabditis</taxon>
    </lineage>
</organism>
<keyword evidence="1" id="KW-0560">Oxidoreductase</keyword>
<dbReference type="SUPFAM" id="SSF51905">
    <property type="entry name" value="FAD/NAD(P)-binding domain"/>
    <property type="match status" value="1"/>
</dbReference>
<dbReference type="Gene3D" id="3.50.50.60">
    <property type="entry name" value="FAD/NAD(P)-binding domain"/>
    <property type="match status" value="1"/>
</dbReference>
<dbReference type="Pfam" id="PF01494">
    <property type="entry name" value="FAD_binding_3"/>
    <property type="match status" value="2"/>
</dbReference>
<evidence type="ECO:0000256" key="1">
    <source>
        <dbReference type="ARBA" id="ARBA00023033"/>
    </source>
</evidence>
<dbReference type="InterPro" id="IPR002938">
    <property type="entry name" value="FAD-bd"/>
</dbReference>
<protein>
    <submittedName>
        <fullName evidence="4">FAD_binding_3 domain-containing protein</fullName>
    </submittedName>
</protein>
<dbReference type="GO" id="GO:0071949">
    <property type="term" value="F:FAD binding"/>
    <property type="evidence" value="ECO:0007669"/>
    <property type="project" value="InterPro"/>
</dbReference>
<dbReference type="STRING" id="1561998.A0A1I7TP19"/>
<dbReference type="InterPro" id="IPR036188">
    <property type="entry name" value="FAD/NAD-bd_sf"/>
</dbReference>
<feature type="domain" description="FAD-binding" evidence="2">
    <location>
        <begin position="3"/>
        <end position="204"/>
    </location>
</feature>
<feature type="domain" description="FAD-binding" evidence="2">
    <location>
        <begin position="233"/>
        <end position="304"/>
    </location>
</feature>
<dbReference type="PANTHER" id="PTHR46028">
    <property type="entry name" value="KYNURENINE 3-MONOOXYGENASE"/>
    <property type="match status" value="1"/>
</dbReference>
<dbReference type="GO" id="GO:0070189">
    <property type="term" value="P:kynurenine metabolic process"/>
    <property type="evidence" value="ECO:0007669"/>
    <property type="project" value="TreeGrafter"/>
</dbReference>
<dbReference type="GO" id="GO:0004502">
    <property type="term" value="F:kynurenine 3-monooxygenase activity"/>
    <property type="evidence" value="ECO:0007669"/>
    <property type="project" value="TreeGrafter"/>
</dbReference>
<proteinExistence type="predicted"/>
<dbReference type="AlphaFoldDB" id="A0A1I7TP19"/>